<dbReference type="Gramene" id="mRNA:HanXRQr2_Chr11g0467491">
    <property type="protein sequence ID" value="mRNA:HanXRQr2_Chr11g0467491"/>
    <property type="gene ID" value="HanXRQr2_Chr11g0467491"/>
</dbReference>
<name>A0A251T9J4_HELAN</name>
<evidence type="ECO:0000313" key="3">
    <source>
        <dbReference type="Proteomes" id="UP000215914"/>
    </source>
</evidence>
<protein>
    <submittedName>
        <fullName evidence="2">Uncharacterized protein</fullName>
    </submittedName>
</protein>
<accession>A0A251T9J4</accession>
<reference evidence="1 3" key="1">
    <citation type="journal article" date="2017" name="Nature">
        <title>The sunflower genome provides insights into oil metabolism, flowering and Asterid evolution.</title>
        <authorList>
            <person name="Badouin H."/>
            <person name="Gouzy J."/>
            <person name="Grassa C.J."/>
            <person name="Murat F."/>
            <person name="Staton S.E."/>
            <person name="Cottret L."/>
            <person name="Lelandais-Briere C."/>
            <person name="Owens G.L."/>
            <person name="Carrere S."/>
            <person name="Mayjonade B."/>
            <person name="Legrand L."/>
            <person name="Gill N."/>
            <person name="Kane N.C."/>
            <person name="Bowers J.E."/>
            <person name="Hubner S."/>
            <person name="Bellec A."/>
            <person name="Berard A."/>
            <person name="Berges H."/>
            <person name="Blanchet N."/>
            <person name="Boniface M.C."/>
            <person name="Brunel D."/>
            <person name="Catrice O."/>
            <person name="Chaidir N."/>
            <person name="Claudel C."/>
            <person name="Donnadieu C."/>
            <person name="Faraut T."/>
            <person name="Fievet G."/>
            <person name="Helmstetter N."/>
            <person name="King M."/>
            <person name="Knapp S.J."/>
            <person name="Lai Z."/>
            <person name="Le Paslier M.C."/>
            <person name="Lippi Y."/>
            <person name="Lorenzon L."/>
            <person name="Mandel J.R."/>
            <person name="Marage G."/>
            <person name="Marchand G."/>
            <person name="Marquand E."/>
            <person name="Bret-Mestries E."/>
            <person name="Morien E."/>
            <person name="Nambeesan S."/>
            <person name="Nguyen T."/>
            <person name="Pegot-Espagnet P."/>
            <person name="Pouilly N."/>
            <person name="Raftis F."/>
            <person name="Sallet E."/>
            <person name="Schiex T."/>
            <person name="Thomas J."/>
            <person name="Vandecasteele C."/>
            <person name="Vares D."/>
            <person name="Vear F."/>
            <person name="Vautrin S."/>
            <person name="Crespi M."/>
            <person name="Mangin B."/>
            <person name="Burke J.M."/>
            <person name="Salse J."/>
            <person name="Munos S."/>
            <person name="Vincourt P."/>
            <person name="Rieseberg L.H."/>
            <person name="Langlade N.B."/>
        </authorList>
    </citation>
    <scope>NUCLEOTIDE SEQUENCE [LARGE SCALE GENOMIC DNA]</scope>
    <source>
        <strain evidence="3">cv. SF193</strain>
        <tissue evidence="1">Leaves</tissue>
    </source>
</reference>
<dbReference type="AlphaFoldDB" id="A0A251T9J4"/>
<gene>
    <name evidence="2" type="ORF">HannXRQ_Chr11g0321331</name>
    <name evidence="1" type="ORF">HanXRQr2_Chr11g0467491</name>
</gene>
<sequence length="92" mass="9879">MGDIKATMCGIPPVTSASMALHRPLSYFLGVRGRYGGGSIPVTSANGMCRGFKGALNYTVQVNDKATRLCGAYMALTWHYKTPRSFTPHPPA</sequence>
<evidence type="ECO:0000313" key="1">
    <source>
        <dbReference type="EMBL" id="KAF5780034.1"/>
    </source>
</evidence>
<dbReference type="EMBL" id="MNCJ02000326">
    <property type="protein sequence ID" value="KAF5780034.1"/>
    <property type="molecule type" value="Genomic_DNA"/>
</dbReference>
<keyword evidence="3" id="KW-1185">Reference proteome</keyword>
<proteinExistence type="predicted"/>
<reference evidence="2" key="2">
    <citation type="submission" date="2017-02" db="EMBL/GenBank/DDBJ databases">
        <title>Sunflower complete genome.</title>
        <authorList>
            <person name="Langlade N."/>
            <person name="Munos S."/>
        </authorList>
    </citation>
    <scope>NUCLEOTIDE SEQUENCE [LARGE SCALE GENOMIC DNA]</scope>
    <source>
        <tissue evidence="2">Leaves</tissue>
    </source>
</reference>
<organism evidence="2 3">
    <name type="scientific">Helianthus annuus</name>
    <name type="common">Common sunflower</name>
    <dbReference type="NCBI Taxonomy" id="4232"/>
    <lineage>
        <taxon>Eukaryota</taxon>
        <taxon>Viridiplantae</taxon>
        <taxon>Streptophyta</taxon>
        <taxon>Embryophyta</taxon>
        <taxon>Tracheophyta</taxon>
        <taxon>Spermatophyta</taxon>
        <taxon>Magnoliopsida</taxon>
        <taxon>eudicotyledons</taxon>
        <taxon>Gunneridae</taxon>
        <taxon>Pentapetalae</taxon>
        <taxon>asterids</taxon>
        <taxon>campanulids</taxon>
        <taxon>Asterales</taxon>
        <taxon>Asteraceae</taxon>
        <taxon>Asteroideae</taxon>
        <taxon>Heliantheae alliance</taxon>
        <taxon>Heliantheae</taxon>
        <taxon>Helianthus</taxon>
    </lineage>
</organism>
<reference evidence="1" key="3">
    <citation type="submission" date="2020-06" db="EMBL/GenBank/DDBJ databases">
        <title>Helianthus annuus Genome sequencing and assembly Release 2.</title>
        <authorList>
            <person name="Gouzy J."/>
            <person name="Langlade N."/>
            <person name="Munos S."/>
        </authorList>
    </citation>
    <scope>NUCLEOTIDE SEQUENCE</scope>
    <source>
        <tissue evidence="1">Leaves</tissue>
    </source>
</reference>
<dbReference type="InParanoid" id="A0A251T9J4"/>
<evidence type="ECO:0000313" key="2">
    <source>
        <dbReference type="EMBL" id="OTG06621.1"/>
    </source>
</evidence>
<dbReference type="Proteomes" id="UP000215914">
    <property type="component" value="Chromosome 11"/>
</dbReference>
<dbReference type="EMBL" id="CM007900">
    <property type="protein sequence ID" value="OTG06621.1"/>
    <property type="molecule type" value="Genomic_DNA"/>
</dbReference>